<dbReference type="EC" id="5.2.1.8" evidence="6"/>
<dbReference type="PROSITE" id="PS50059">
    <property type="entry name" value="FKBP_PPIASE"/>
    <property type="match status" value="1"/>
</dbReference>
<feature type="chain" id="PRO_5046217801" description="Peptidyl-prolyl cis-trans isomerase" evidence="8">
    <location>
        <begin position="31"/>
        <end position="209"/>
    </location>
</feature>
<dbReference type="InterPro" id="IPR046357">
    <property type="entry name" value="PPIase_dom_sf"/>
</dbReference>
<evidence type="ECO:0000256" key="5">
    <source>
        <dbReference type="PROSITE-ProRule" id="PRU00277"/>
    </source>
</evidence>
<dbReference type="PANTHER" id="PTHR43811:SF19">
    <property type="entry name" value="39 KDA FK506-BINDING NUCLEAR PROTEIN"/>
    <property type="match status" value="1"/>
</dbReference>
<feature type="domain" description="PPIase FKBP-type" evidence="9">
    <location>
        <begin position="121"/>
        <end position="208"/>
    </location>
</feature>
<protein>
    <recommendedName>
        <fullName evidence="6">Peptidyl-prolyl cis-trans isomerase</fullName>
        <ecNumber evidence="6">5.2.1.8</ecNumber>
    </recommendedName>
</protein>
<evidence type="ECO:0000256" key="4">
    <source>
        <dbReference type="ARBA" id="ARBA00023235"/>
    </source>
</evidence>
<keyword evidence="11" id="KW-1185">Reference proteome</keyword>
<dbReference type="Pfam" id="PF00254">
    <property type="entry name" value="FKBP_C"/>
    <property type="match status" value="1"/>
</dbReference>
<organism evidence="10 11">
    <name type="scientific">Allokutzneria multivorans</name>
    <dbReference type="NCBI Taxonomy" id="1142134"/>
    <lineage>
        <taxon>Bacteria</taxon>
        <taxon>Bacillati</taxon>
        <taxon>Actinomycetota</taxon>
        <taxon>Actinomycetes</taxon>
        <taxon>Pseudonocardiales</taxon>
        <taxon>Pseudonocardiaceae</taxon>
        <taxon>Allokutzneria</taxon>
    </lineage>
</organism>
<comment type="similarity">
    <text evidence="2 6">Belongs to the FKBP-type PPIase family.</text>
</comment>
<comment type="catalytic activity">
    <reaction evidence="1 5 6">
        <text>[protein]-peptidylproline (omega=180) = [protein]-peptidylproline (omega=0)</text>
        <dbReference type="Rhea" id="RHEA:16237"/>
        <dbReference type="Rhea" id="RHEA-COMP:10747"/>
        <dbReference type="Rhea" id="RHEA-COMP:10748"/>
        <dbReference type="ChEBI" id="CHEBI:83833"/>
        <dbReference type="ChEBI" id="CHEBI:83834"/>
        <dbReference type="EC" id="5.2.1.8"/>
    </reaction>
</comment>
<evidence type="ECO:0000256" key="6">
    <source>
        <dbReference type="RuleBase" id="RU003915"/>
    </source>
</evidence>
<accession>A0ABP7U410</accession>
<evidence type="ECO:0000313" key="11">
    <source>
        <dbReference type="Proteomes" id="UP001501747"/>
    </source>
</evidence>
<evidence type="ECO:0000256" key="1">
    <source>
        <dbReference type="ARBA" id="ARBA00000971"/>
    </source>
</evidence>
<feature type="signal peptide" evidence="8">
    <location>
        <begin position="1"/>
        <end position="30"/>
    </location>
</feature>
<evidence type="ECO:0000256" key="8">
    <source>
        <dbReference type="SAM" id="SignalP"/>
    </source>
</evidence>
<keyword evidence="4 5" id="KW-0413">Isomerase</keyword>
<evidence type="ECO:0000259" key="9">
    <source>
        <dbReference type="PROSITE" id="PS50059"/>
    </source>
</evidence>
<sequence>MTPAPTAPIRLSAMRKTAAMTAILISTVLAVTGCTPSERPSDLPDGGANVSQSAPSSAAPATTTAATVSVPAGPPCAVDKVVVTGAAGQKPTVTIPADCAPPAELLTKDLIPGTGPAIKLGDELQMHYALYTWSTKSENQASFGSAPLETPLEKGALIDGWVEGLPGMKQGGRRLLVVPPAKGYKAAGKGNIKGNETLVFVVDAIKVGA</sequence>
<evidence type="ECO:0000256" key="3">
    <source>
        <dbReference type="ARBA" id="ARBA00023110"/>
    </source>
</evidence>
<gene>
    <name evidence="10" type="ORF">GCM10022247_71460</name>
</gene>
<dbReference type="Gene3D" id="3.10.50.40">
    <property type="match status" value="1"/>
</dbReference>
<evidence type="ECO:0000256" key="7">
    <source>
        <dbReference type="SAM" id="MobiDB-lite"/>
    </source>
</evidence>
<dbReference type="EMBL" id="BAABAL010000026">
    <property type="protein sequence ID" value="GAA4035567.1"/>
    <property type="molecule type" value="Genomic_DNA"/>
</dbReference>
<evidence type="ECO:0000313" key="10">
    <source>
        <dbReference type="EMBL" id="GAA4035567.1"/>
    </source>
</evidence>
<comment type="caution">
    <text evidence="10">The sequence shown here is derived from an EMBL/GenBank/DDBJ whole genome shotgun (WGS) entry which is preliminary data.</text>
</comment>
<name>A0ABP7U410_9PSEU</name>
<dbReference type="SUPFAM" id="SSF54534">
    <property type="entry name" value="FKBP-like"/>
    <property type="match status" value="1"/>
</dbReference>
<proteinExistence type="inferred from homology"/>
<reference evidence="11" key="1">
    <citation type="journal article" date="2019" name="Int. J. Syst. Evol. Microbiol.">
        <title>The Global Catalogue of Microorganisms (GCM) 10K type strain sequencing project: providing services to taxonomists for standard genome sequencing and annotation.</title>
        <authorList>
            <consortium name="The Broad Institute Genomics Platform"/>
            <consortium name="The Broad Institute Genome Sequencing Center for Infectious Disease"/>
            <person name="Wu L."/>
            <person name="Ma J."/>
        </authorList>
    </citation>
    <scope>NUCLEOTIDE SEQUENCE [LARGE SCALE GENOMIC DNA]</scope>
    <source>
        <strain evidence="11">JCM 17342</strain>
    </source>
</reference>
<evidence type="ECO:0000256" key="2">
    <source>
        <dbReference type="ARBA" id="ARBA00006577"/>
    </source>
</evidence>
<keyword evidence="8" id="KW-0732">Signal</keyword>
<keyword evidence="3 5" id="KW-0697">Rotamase</keyword>
<dbReference type="Proteomes" id="UP001501747">
    <property type="component" value="Unassembled WGS sequence"/>
</dbReference>
<feature type="region of interest" description="Disordered" evidence="7">
    <location>
        <begin position="36"/>
        <end position="58"/>
    </location>
</feature>
<dbReference type="PANTHER" id="PTHR43811">
    <property type="entry name" value="FKBP-TYPE PEPTIDYL-PROLYL CIS-TRANS ISOMERASE FKPA"/>
    <property type="match status" value="1"/>
</dbReference>
<dbReference type="InterPro" id="IPR001179">
    <property type="entry name" value="PPIase_FKBP_dom"/>
</dbReference>